<accession>A0AAU9USH2</accession>
<name>A0AAU9USH2_EUPED</name>
<feature type="compositionally biased region" description="Polar residues" evidence="4">
    <location>
        <begin position="1850"/>
        <end position="1860"/>
    </location>
</feature>
<dbReference type="InterPro" id="IPR036322">
    <property type="entry name" value="WD40_repeat_dom_sf"/>
</dbReference>
<feature type="region of interest" description="Disordered" evidence="4">
    <location>
        <begin position="1490"/>
        <end position="1520"/>
    </location>
</feature>
<feature type="repeat" description="WD" evidence="3">
    <location>
        <begin position="1256"/>
        <end position="1297"/>
    </location>
</feature>
<dbReference type="PROSITE" id="PS50294">
    <property type="entry name" value="WD_REPEATS_REGION"/>
    <property type="match status" value="1"/>
</dbReference>
<dbReference type="Gene3D" id="2.130.10.10">
    <property type="entry name" value="YVTN repeat-like/Quinoprotein amine dehydrogenase"/>
    <property type="match status" value="7"/>
</dbReference>
<feature type="region of interest" description="Disordered" evidence="4">
    <location>
        <begin position="1554"/>
        <end position="1627"/>
    </location>
</feature>
<keyword evidence="2" id="KW-0677">Repeat</keyword>
<dbReference type="FunFam" id="2.130.10.10:FF:000046">
    <property type="entry name" value="WD repeat-containing protein 62 isoform 1"/>
    <property type="match status" value="1"/>
</dbReference>
<feature type="domain" description="MABP1/WDR62 first WD40" evidence="5">
    <location>
        <begin position="54"/>
        <end position="385"/>
    </location>
</feature>
<evidence type="ECO:0000256" key="3">
    <source>
        <dbReference type="PROSITE-ProRule" id="PRU00221"/>
    </source>
</evidence>
<sequence>MHKYIISNEILDNPRQVPQGRSARSSTDPFPCPCNRFYIKLETVFGLTVSSNAALDCDPNTEVVAYPAGCTVVLYNVRKNRQSHVLNASRKSVTCVAFSPDGRYLATGECGHAPAVRVWDLQDPTASGAVQIAEFPGHTHGVSCVAFSTSSKYLVSVGSQHDMIVNVWDWRANLKLASNKVSSRVKAVSFSESGNYFVTVGFRHVKFWYLEYSRNAKFKEPVPLMGRSAILGEQKDNEFCDVVCGRGEAAESTYAITRGGLLCEFNSRRLLDKWVELRTTSANCMAIGSEYIFVGCAEGIVRCFAPASLRYVTTLPRTHYLGVDVSQGHNISHMFSQPNNARYPDAIALTYDERNHKLTCVYNDHSLYVWDVRDIKRVGKSHSALYHSACIWGLDMVSAGPLGAGSFLTCSSDDTLRLWALRPSAAQPANIYSNVSTRVCTWGLDMVSAGPLGAGSFLTCSSDDTLRLWALRPSAAQPANIYSNVSTRVCTWGLDMVSAGPLGAGSFLTCSSDDTLRLWALRPSAAQPANIYSNVSTRVCTWGLDMVSAGPLGAGSFLTCSSDDTLRLWALRPSAAQPANIYSNVSTRVCTWGLDMVSAGPLGAGSFLTCSSDDTLRLWALRPSAAQPANIYSNVSTRVCTWGLDMVSAGPLGAGSFLTCSSDDTLRLWALRPSAAQPANIYSNVSTRVCTWGLDMVSAGPLGAGSFLTCSSDDTLRLWALRPSAAQPANIYSNVSTRVCTWGLDMVSAGPLGAGSFLTCSSDDTLRLWALRPSAAQPANIYSNVSTRVCTWGLDMVSAGPLGAGSFLTCSSDDTLRLWALRPSAAQPANIYSNVSTRVCTWGLDMVSAGPLGAGSFLTCSSDDTLRLWALRPSAAQPANIYSNVSTRVCTWGLDMVSAGPLGAGSFLTCSSDDTLRLWALRPSAAQPANIYSNVSTRVCTWGLDMVSAGPLGAGSFLTCSSDDTLRLWALRPSAAQPANIYSNVSTRVCTWGLDMVSAGPLGAGSFLTCSSDDTLRLWALRPSAAQPANIYSNVSTRVCTWGLDMVSAGPLGAGSFLTCSSDDTLRLWALRPSAAQPANIYSNVSTRVCTWGLDMVSAGPLGAGSFLTCSSDDTLRLWALRPSAAQPANIYSNVSTRVCTWGLDMVSAGPLGAGSFLTCSSDDTLRLWALRPSAAQPANIYSNELTKVLYIDPELKFLKDVDLTATSDKDKSKTYDDKTGVRCVRVSPCGRHVAAGDRAGNVWVFAADGAPLHTLEAHDAEVLCLEYAPAPRLLASASRDRLVHVFLVDRGYQILQTLDEHSSSITAVRFLSSGSGLQMVSCGADKTILFRQLRTTADGSYQFARGQNVSGRSTLYDMEVDAGGRHVLTACQDRNVRVYSAANGRHTKTFRGTTAEDGTLIKVSLDSSGIYLATSSTDKILSVYDYYSGECMATMYGHSEIVTGLRFTPDCQHLVSASGDGCVFVWRVPHDMVVTMRARLAQQAIRRGRKVDPTNGMSGLESETDSHLGSPPREITADEKFTTPVVPDYTLRIGKLPSWAKKSLGDELAPDARRAGALAPPPDAPTTPAPAPAPRGKWAARVLPADKRIDSDGSKDSSIDSGTDTRYNDKRREPGGKQPLRPRSLNLSQLPRVEALFRDFDATMKATYDILTISPRVEKVARARPLTDDSSLGSLKFEDLESTEHDGDIEDISDGERTSSSERGNRPTYYPGNNDEDTQSSFLVTALDAGELRQSLRRARRAAPAASLSGSPHDSDDEVSTPSGDNADRNPLSGSCESLERAPQSYIRSAFDSLSGNPDHDTPQPGTKTLSAQHLSRPRDPEAVRRREELQRRILETRRQLESVAFRSNLKSSQSTTDLSYVPEKDGSRRSRPLSVAGPVSSRPYGESLEITSTLYFTNRFFI</sequence>
<dbReference type="Pfam" id="PF24780">
    <property type="entry name" value="WD40_MABP1-WDR62_1st"/>
    <property type="match status" value="1"/>
</dbReference>
<feature type="compositionally biased region" description="Polar residues" evidence="4">
    <location>
        <begin position="1805"/>
        <end position="1815"/>
    </location>
</feature>
<dbReference type="InterPro" id="IPR001680">
    <property type="entry name" value="WD40_rpt"/>
</dbReference>
<gene>
    <name evidence="7" type="ORF">EEDITHA_LOCUS16666</name>
</gene>
<dbReference type="PROSITE" id="PS50082">
    <property type="entry name" value="WD_REPEATS_2"/>
    <property type="match status" value="2"/>
</dbReference>
<feature type="region of interest" description="Disordered" evidence="4">
    <location>
        <begin position="1736"/>
        <end position="1827"/>
    </location>
</feature>
<evidence type="ECO:0000313" key="8">
    <source>
        <dbReference type="Proteomes" id="UP001153954"/>
    </source>
</evidence>
<evidence type="ECO:0008006" key="9">
    <source>
        <dbReference type="Google" id="ProtNLM"/>
    </source>
</evidence>
<feature type="region of interest" description="Disordered" evidence="4">
    <location>
        <begin position="1849"/>
        <end position="1884"/>
    </location>
</feature>
<dbReference type="GO" id="GO:0072686">
    <property type="term" value="C:mitotic spindle"/>
    <property type="evidence" value="ECO:0007669"/>
    <property type="project" value="TreeGrafter"/>
</dbReference>
<dbReference type="Pfam" id="PF24782">
    <property type="entry name" value="WD40_MABP1-WDR62_2nd"/>
    <property type="match status" value="1"/>
</dbReference>
<reference evidence="7" key="1">
    <citation type="submission" date="2022-03" db="EMBL/GenBank/DDBJ databases">
        <authorList>
            <person name="Tunstrom K."/>
        </authorList>
    </citation>
    <scope>NUCLEOTIDE SEQUENCE</scope>
</reference>
<proteinExistence type="predicted"/>
<dbReference type="PANTHER" id="PTHR45589:SF1">
    <property type="entry name" value="WD REPEAT DOMAIN 62, ISOFORM G"/>
    <property type="match status" value="1"/>
</dbReference>
<organism evidence="7 8">
    <name type="scientific">Euphydryas editha</name>
    <name type="common">Edith's checkerspot</name>
    <dbReference type="NCBI Taxonomy" id="104508"/>
    <lineage>
        <taxon>Eukaryota</taxon>
        <taxon>Metazoa</taxon>
        <taxon>Ecdysozoa</taxon>
        <taxon>Arthropoda</taxon>
        <taxon>Hexapoda</taxon>
        <taxon>Insecta</taxon>
        <taxon>Pterygota</taxon>
        <taxon>Neoptera</taxon>
        <taxon>Endopterygota</taxon>
        <taxon>Lepidoptera</taxon>
        <taxon>Glossata</taxon>
        <taxon>Ditrysia</taxon>
        <taxon>Papilionoidea</taxon>
        <taxon>Nymphalidae</taxon>
        <taxon>Nymphalinae</taxon>
        <taxon>Euphydryas</taxon>
    </lineage>
</organism>
<evidence type="ECO:0000259" key="6">
    <source>
        <dbReference type="Pfam" id="PF24782"/>
    </source>
</evidence>
<comment type="caution">
    <text evidence="7">The sequence shown here is derived from an EMBL/GenBank/DDBJ whole genome shotgun (WGS) entry which is preliminary data.</text>
</comment>
<dbReference type="SUPFAM" id="SSF69322">
    <property type="entry name" value="Tricorn protease domain 2"/>
    <property type="match status" value="1"/>
</dbReference>
<dbReference type="SMART" id="SM00320">
    <property type="entry name" value="WD40"/>
    <property type="match status" value="26"/>
</dbReference>
<feature type="compositionally biased region" description="Basic and acidic residues" evidence="4">
    <location>
        <begin position="1818"/>
        <end position="1827"/>
    </location>
</feature>
<feature type="compositionally biased region" description="Pro residues" evidence="4">
    <location>
        <begin position="1560"/>
        <end position="1574"/>
    </location>
</feature>
<keyword evidence="1 3" id="KW-0853">WD repeat</keyword>
<evidence type="ECO:0000256" key="4">
    <source>
        <dbReference type="SAM" id="MobiDB-lite"/>
    </source>
</evidence>
<feature type="compositionally biased region" description="Basic and acidic residues" evidence="4">
    <location>
        <begin position="1677"/>
        <end position="1687"/>
    </location>
</feature>
<dbReference type="PANTHER" id="PTHR45589">
    <property type="entry name" value="WD REPEAT DOMAIN 62, ISOFORM G"/>
    <property type="match status" value="1"/>
</dbReference>
<dbReference type="InterPro" id="IPR015943">
    <property type="entry name" value="WD40/YVTN_repeat-like_dom_sf"/>
</dbReference>
<dbReference type="EMBL" id="CAKOGL010000024">
    <property type="protein sequence ID" value="CAH2101966.1"/>
    <property type="molecule type" value="Genomic_DNA"/>
</dbReference>
<feature type="compositionally biased region" description="Basic and acidic residues" evidence="4">
    <location>
        <begin position="1585"/>
        <end position="1599"/>
    </location>
</feature>
<dbReference type="SUPFAM" id="SSF50978">
    <property type="entry name" value="WD40 repeat-like"/>
    <property type="match status" value="5"/>
</dbReference>
<keyword evidence="8" id="KW-1185">Reference proteome</keyword>
<dbReference type="GO" id="GO:0007099">
    <property type="term" value="P:centriole replication"/>
    <property type="evidence" value="ECO:0007669"/>
    <property type="project" value="TreeGrafter"/>
</dbReference>
<dbReference type="Proteomes" id="UP001153954">
    <property type="component" value="Unassembled WGS sequence"/>
</dbReference>
<dbReference type="InterPro" id="IPR052779">
    <property type="entry name" value="WDR62"/>
</dbReference>
<evidence type="ECO:0000313" key="7">
    <source>
        <dbReference type="EMBL" id="CAH2101966.1"/>
    </source>
</evidence>
<dbReference type="InterPro" id="IPR056161">
    <property type="entry name" value="WD40_MABP1-WDR62_1st"/>
</dbReference>
<protein>
    <recommendedName>
        <fullName evidence="9">Mitogen-activated protein kinase-binding protein 1</fullName>
    </recommendedName>
</protein>
<dbReference type="InterPro" id="IPR056162">
    <property type="entry name" value="WD40_MABP1-WDR62_2nd"/>
</dbReference>
<feature type="compositionally biased region" description="Basic and acidic residues" evidence="4">
    <location>
        <begin position="1607"/>
        <end position="1616"/>
    </location>
</feature>
<evidence type="ECO:0000256" key="1">
    <source>
        <dbReference type="ARBA" id="ARBA00022574"/>
    </source>
</evidence>
<feature type="region of interest" description="Disordered" evidence="4">
    <location>
        <begin position="1664"/>
        <end position="1719"/>
    </location>
</feature>
<feature type="compositionally biased region" description="Basic and acidic residues" evidence="4">
    <location>
        <begin position="1695"/>
        <end position="1706"/>
    </location>
</feature>
<feature type="domain" description="MABP1/WDR62 second WD40" evidence="6">
    <location>
        <begin position="1152"/>
        <end position="1469"/>
    </location>
</feature>
<feature type="repeat" description="WD" evidence="3">
    <location>
        <begin position="1436"/>
        <end position="1469"/>
    </location>
</feature>
<evidence type="ECO:0000256" key="2">
    <source>
        <dbReference type="ARBA" id="ARBA00022737"/>
    </source>
</evidence>
<evidence type="ECO:0000259" key="5">
    <source>
        <dbReference type="Pfam" id="PF24780"/>
    </source>
</evidence>